<evidence type="ECO:0000256" key="1">
    <source>
        <dbReference type="SAM" id="SignalP"/>
    </source>
</evidence>
<feature type="chain" id="PRO_5046806295" evidence="1">
    <location>
        <begin position="22"/>
        <end position="160"/>
    </location>
</feature>
<feature type="signal peptide" evidence="1">
    <location>
        <begin position="1"/>
        <end position="21"/>
    </location>
</feature>
<sequence>MISKKKMLIFISLIISISMLIGCNNTMDNIYNDNSKIVKEGDTFGLDETHEVAKNGIYKGIVKLSGTGTIWTYKSDKNLNLKVPYTFSVKSGKAKIVLISPNNKVTVLAENTGKNTEGEIKKLTIPIKKGNNRIKLVGYKKANITLEIHIDKGEFQKIDF</sequence>
<evidence type="ECO:0000313" key="3">
    <source>
        <dbReference type="Proteomes" id="UP001501510"/>
    </source>
</evidence>
<accession>A0ABP3UK66</accession>
<proteinExistence type="predicted"/>
<evidence type="ECO:0000313" key="2">
    <source>
        <dbReference type="EMBL" id="GAA0736732.1"/>
    </source>
</evidence>
<reference evidence="3" key="1">
    <citation type="journal article" date="2019" name="Int. J. Syst. Evol. Microbiol.">
        <title>The Global Catalogue of Microorganisms (GCM) 10K type strain sequencing project: providing services to taxonomists for standard genome sequencing and annotation.</title>
        <authorList>
            <consortium name="The Broad Institute Genomics Platform"/>
            <consortium name="The Broad Institute Genome Sequencing Center for Infectious Disease"/>
            <person name="Wu L."/>
            <person name="Ma J."/>
        </authorList>
    </citation>
    <scope>NUCLEOTIDE SEQUENCE [LARGE SCALE GENOMIC DNA]</scope>
    <source>
        <strain evidence="3">JCM 1407</strain>
    </source>
</reference>
<dbReference type="EMBL" id="BAAACG010000006">
    <property type="protein sequence ID" value="GAA0736732.1"/>
    <property type="molecule type" value="Genomic_DNA"/>
</dbReference>
<dbReference type="PROSITE" id="PS51257">
    <property type="entry name" value="PROKAR_LIPOPROTEIN"/>
    <property type="match status" value="1"/>
</dbReference>
<dbReference type="RefSeq" id="WP_343759878.1">
    <property type="nucleotide sequence ID" value="NZ_BAAACG010000006.1"/>
</dbReference>
<keyword evidence="2" id="KW-0449">Lipoprotein</keyword>
<keyword evidence="3" id="KW-1185">Reference proteome</keyword>
<gene>
    <name evidence="2" type="ORF">GCM10008906_12170</name>
</gene>
<comment type="caution">
    <text evidence="2">The sequence shown here is derived from an EMBL/GenBank/DDBJ whole genome shotgun (WGS) entry which is preliminary data.</text>
</comment>
<name>A0ABP3UK66_9CLOT</name>
<protein>
    <submittedName>
        <fullName evidence="2">Lipoprotein</fullName>
    </submittedName>
</protein>
<organism evidence="2 3">
    <name type="scientific">Clostridium oceanicum</name>
    <dbReference type="NCBI Taxonomy" id="1543"/>
    <lineage>
        <taxon>Bacteria</taxon>
        <taxon>Bacillati</taxon>
        <taxon>Bacillota</taxon>
        <taxon>Clostridia</taxon>
        <taxon>Eubacteriales</taxon>
        <taxon>Clostridiaceae</taxon>
        <taxon>Clostridium</taxon>
    </lineage>
</organism>
<keyword evidence="1" id="KW-0732">Signal</keyword>
<dbReference type="Proteomes" id="UP001501510">
    <property type="component" value="Unassembled WGS sequence"/>
</dbReference>